<dbReference type="SMART" id="SM00954">
    <property type="entry name" value="RelA_SpoT"/>
    <property type="match status" value="1"/>
</dbReference>
<name>A0A380JUZ7_9STRE</name>
<dbReference type="SUPFAM" id="SSF81301">
    <property type="entry name" value="Nucleotidyltransferase"/>
    <property type="match status" value="1"/>
</dbReference>
<dbReference type="InterPro" id="IPR007685">
    <property type="entry name" value="RelA_SpoT"/>
</dbReference>
<evidence type="ECO:0000259" key="2">
    <source>
        <dbReference type="SMART" id="SM00954"/>
    </source>
</evidence>
<gene>
    <name evidence="3" type="ORF">NCTC12092_01923</name>
</gene>
<dbReference type="Proteomes" id="UP000254461">
    <property type="component" value="Unassembled WGS sequence"/>
</dbReference>
<reference evidence="3 4" key="1">
    <citation type="submission" date="2018-06" db="EMBL/GenBank/DDBJ databases">
        <authorList>
            <consortium name="Pathogen Informatics"/>
            <person name="Doyle S."/>
        </authorList>
    </citation>
    <scope>NUCLEOTIDE SEQUENCE [LARGE SCALE GENOMIC DNA]</scope>
    <source>
        <strain evidence="3 4">NCTC12092</strain>
    </source>
</reference>
<dbReference type="Gene3D" id="3.30.460.10">
    <property type="entry name" value="Beta Polymerase, domain 2"/>
    <property type="match status" value="1"/>
</dbReference>
<dbReference type="AlphaFoldDB" id="A0A380JUZ7"/>
<dbReference type="GO" id="GO:0015970">
    <property type="term" value="P:guanosine tetraphosphate biosynthetic process"/>
    <property type="evidence" value="ECO:0007669"/>
    <property type="project" value="UniProtKB-UniPathway"/>
</dbReference>
<evidence type="ECO:0000313" key="4">
    <source>
        <dbReference type="Proteomes" id="UP000254461"/>
    </source>
</evidence>
<dbReference type="InterPro" id="IPR043519">
    <property type="entry name" value="NT_sf"/>
</dbReference>
<protein>
    <recommendedName>
        <fullName evidence="2">RelA/SpoT domain-containing protein</fullName>
    </recommendedName>
</protein>
<proteinExistence type="predicted"/>
<dbReference type="UniPathway" id="UPA00908">
    <property type="reaction ID" value="UER00884"/>
</dbReference>
<dbReference type="EMBL" id="UHFF01000002">
    <property type="protein sequence ID" value="SUN49510.1"/>
    <property type="molecule type" value="Genomic_DNA"/>
</dbReference>
<feature type="domain" description="RelA/SpoT" evidence="2">
    <location>
        <begin position="84"/>
        <end position="199"/>
    </location>
</feature>
<dbReference type="RefSeq" id="WP_115251420.1">
    <property type="nucleotide sequence ID" value="NZ_UHFF01000002.1"/>
</dbReference>
<accession>A0A380JUZ7</accession>
<evidence type="ECO:0000256" key="1">
    <source>
        <dbReference type="ARBA" id="ARBA00004976"/>
    </source>
</evidence>
<sequence>MPIAAYQYESVVEIISEINRLHYSFSSGLGALLCFNLKKSVSSVVVNNRIDREFQELIVSYKARLNRNISQVSSIRHQFIGIRWRIKQAESISEKLLYYMSENHEFGRIPLNKCLNDFLGFRILVNNLEAVFDALQNDNRVTNIAKLYLRTDGDYKGIHLYFKNGNNRFFPWELQIWDPEQSHLNELSHKEHKQKRQYISLPQHYFDANLEKEE</sequence>
<evidence type="ECO:0000313" key="3">
    <source>
        <dbReference type="EMBL" id="SUN49510.1"/>
    </source>
</evidence>
<comment type="pathway">
    <text evidence="1">Purine metabolism; ppGpp biosynthesis; ppGpp from GTP: step 1/2.</text>
</comment>
<organism evidence="3 4">
    <name type="scientific">Streptococcus equi subsp. equi</name>
    <dbReference type="NCBI Taxonomy" id="148942"/>
    <lineage>
        <taxon>Bacteria</taxon>
        <taxon>Bacillati</taxon>
        <taxon>Bacillota</taxon>
        <taxon>Bacilli</taxon>
        <taxon>Lactobacillales</taxon>
        <taxon>Streptococcaceae</taxon>
        <taxon>Streptococcus</taxon>
    </lineage>
</organism>